<evidence type="ECO:0000313" key="2">
    <source>
        <dbReference type="Proteomes" id="UP000235672"/>
    </source>
</evidence>
<evidence type="ECO:0000313" key="1">
    <source>
        <dbReference type="EMBL" id="PMD16817.1"/>
    </source>
</evidence>
<sequence length="194" mass="21651">MSSSKDLLASLNPYTTLKDKPGFADIYTLLALRSARFLSYKKAYMSDLSESDQSCGALVCDDSTPPRWCRLGTFSSPRRVWRAEIESRANAGSFSFIARSGLTQASGIAPLRLLKLLLDELHDQDIDSNSSSLARFTIHLGEIYLRVRRGKLRWTRWPFRLSQSLSDSLFGGGILLQMQARGLGISEDIRRGIG</sequence>
<accession>A0A2J6PS07</accession>
<keyword evidence="2" id="KW-1185">Reference proteome</keyword>
<dbReference type="EMBL" id="KZ613503">
    <property type="protein sequence ID" value="PMD16817.1"/>
    <property type="molecule type" value="Genomic_DNA"/>
</dbReference>
<proteinExistence type="predicted"/>
<name>A0A2J6PS07_9HELO</name>
<protein>
    <submittedName>
        <fullName evidence="1">Uncharacterized protein</fullName>
    </submittedName>
</protein>
<reference evidence="1 2" key="1">
    <citation type="submission" date="2016-05" db="EMBL/GenBank/DDBJ databases">
        <title>A degradative enzymes factory behind the ericoid mycorrhizal symbiosis.</title>
        <authorList>
            <consortium name="DOE Joint Genome Institute"/>
            <person name="Martino E."/>
            <person name="Morin E."/>
            <person name="Grelet G."/>
            <person name="Kuo A."/>
            <person name="Kohler A."/>
            <person name="Daghino S."/>
            <person name="Barry K."/>
            <person name="Choi C."/>
            <person name="Cichocki N."/>
            <person name="Clum A."/>
            <person name="Copeland A."/>
            <person name="Hainaut M."/>
            <person name="Haridas S."/>
            <person name="Labutti K."/>
            <person name="Lindquist E."/>
            <person name="Lipzen A."/>
            <person name="Khouja H.-R."/>
            <person name="Murat C."/>
            <person name="Ohm R."/>
            <person name="Olson A."/>
            <person name="Spatafora J."/>
            <person name="Veneault-Fourrey C."/>
            <person name="Henrissat B."/>
            <person name="Grigoriev I."/>
            <person name="Martin F."/>
            <person name="Perotto S."/>
        </authorList>
    </citation>
    <scope>NUCLEOTIDE SEQUENCE [LARGE SCALE GENOMIC DNA]</scope>
    <source>
        <strain evidence="1 2">UAMH 7357</strain>
    </source>
</reference>
<gene>
    <name evidence="1" type="ORF">NA56DRAFT_752794</name>
</gene>
<dbReference type="Proteomes" id="UP000235672">
    <property type="component" value="Unassembled WGS sequence"/>
</dbReference>
<dbReference type="AlphaFoldDB" id="A0A2J6PS07"/>
<organism evidence="1 2">
    <name type="scientific">Hyaloscypha hepaticicola</name>
    <dbReference type="NCBI Taxonomy" id="2082293"/>
    <lineage>
        <taxon>Eukaryota</taxon>
        <taxon>Fungi</taxon>
        <taxon>Dikarya</taxon>
        <taxon>Ascomycota</taxon>
        <taxon>Pezizomycotina</taxon>
        <taxon>Leotiomycetes</taxon>
        <taxon>Helotiales</taxon>
        <taxon>Hyaloscyphaceae</taxon>
        <taxon>Hyaloscypha</taxon>
    </lineage>
</organism>